<evidence type="ECO:0000256" key="1">
    <source>
        <dbReference type="SAM" id="MobiDB-lite"/>
    </source>
</evidence>
<feature type="compositionally biased region" description="Polar residues" evidence="1">
    <location>
        <begin position="96"/>
        <end position="106"/>
    </location>
</feature>
<evidence type="ECO:0000313" key="3">
    <source>
        <dbReference type="Proteomes" id="UP000321124"/>
    </source>
</evidence>
<dbReference type="EMBL" id="CP031775">
    <property type="protein sequence ID" value="QDZ93197.1"/>
    <property type="molecule type" value="Genomic_DNA"/>
</dbReference>
<dbReference type="RefSeq" id="WP_208662941.1">
    <property type="nucleotide sequence ID" value="NZ_CP031775.2"/>
</dbReference>
<proteinExistence type="predicted"/>
<dbReference type="KEGG" id="sdeo:D0436_07760"/>
<feature type="region of interest" description="Disordered" evidence="1">
    <location>
        <begin position="96"/>
        <end position="126"/>
    </location>
</feature>
<evidence type="ECO:0000313" key="2">
    <source>
        <dbReference type="EMBL" id="QDZ93197.1"/>
    </source>
</evidence>
<protein>
    <submittedName>
        <fullName evidence="2">Membrane anchored protein in chemotaxis locus</fullName>
    </submittedName>
</protein>
<organism evidence="2 3">
    <name type="scientific">Shewanella decolorationis</name>
    <dbReference type="NCBI Taxonomy" id="256839"/>
    <lineage>
        <taxon>Bacteria</taxon>
        <taxon>Pseudomonadati</taxon>
        <taxon>Pseudomonadota</taxon>
        <taxon>Gammaproteobacteria</taxon>
        <taxon>Alteromonadales</taxon>
        <taxon>Shewanellaceae</taxon>
        <taxon>Shewanella</taxon>
    </lineage>
</organism>
<name>A0A5B8R4E5_9GAMM</name>
<dbReference type="AlphaFoldDB" id="A0A5B8R4E5"/>
<sequence length="161" mass="17181">MVLMSIAIVCLGALSFDYHRKILKLRSDVKRLESTQIMLMVPDEQAQAIADWLASHPEQTKAMLKMAEPGVQTAVTLGPQAAFSSAEVPSLLDRASNGNAKAQAQMDSVPDALRSETAPSVSRDSVQPLDNAPVVISENADGVKVISLPNGGIRVTTREGE</sequence>
<dbReference type="Proteomes" id="UP000321124">
    <property type="component" value="Chromosome"/>
</dbReference>
<gene>
    <name evidence="2" type="ORF">D0436_07760</name>
</gene>
<accession>A0A5B8R4E5</accession>
<reference evidence="2 3" key="1">
    <citation type="journal article" date="2019" name="Ecotoxicol. Environ. Saf.">
        <title>Microbial characterization of heavy metal resistant bacterial strains isolated from an electroplating wastewater treatment plant.</title>
        <authorList>
            <person name="Cai X."/>
            <person name="Zheng X."/>
            <person name="Zhang D."/>
            <person name="Iqbal W."/>
            <person name="Liu C."/>
            <person name="Yang B."/>
            <person name="Zhao X."/>
            <person name="Lu X."/>
            <person name="Mao Y."/>
        </authorList>
    </citation>
    <scope>NUCLEOTIDE SEQUENCE [LARGE SCALE GENOMIC DNA]</scope>
    <source>
        <strain evidence="2 3">Ni1-3</strain>
    </source>
</reference>